<dbReference type="Proteomes" id="UP001499852">
    <property type="component" value="Unassembled WGS sequence"/>
</dbReference>
<dbReference type="EMBL" id="BAABIA010000009">
    <property type="protein sequence ID" value="GAA5146256.1"/>
    <property type="molecule type" value="Genomic_DNA"/>
</dbReference>
<comment type="caution">
    <text evidence="1">The sequence shown here is derived from an EMBL/GenBank/DDBJ whole genome shotgun (WGS) entry which is preliminary data.</text>
</comment>
<sequence>MKKGFATDAKAQCSSTMFRIIPHWVKTGQADKFREFSVGELPRCTQRLAYQQMLWPGQDNLFGTFCFETVHLSRAVYEHLKINAVDGRVTTLDHDLFDWLRGRDRDAEATTMLPPAWRGIEIIILKGVIEPGHFEVWYHACRHLYSPGELVVPPGREVIGSIHDRLACPAGHLLSCIEVMHLC</sequence>
<gene>
    <name evidence="1" type="ORF">GCM10023213_38980</name>
</gene>
<keyword evidence="2" id="KW-1185">Reference proteome</keyword>
<protein>
    <submittedName>
        <fullName evidence="1">Uncharacterized protein</fullName>
    </submittedName>
</protein>
<evidence type="ECO:0000313" key="1">
    <source>
        <dbReference type="EMBL" id="GAA5146256.1"/>
    </source>
</evidence>
<reference evidence="2" key="1">
    <citation type="journal article" date="2019" name="Int. J. Syst. Evol. Microbiol.">
        <title>The Global Catalogue of Microorganisms (GCM) 10K type strain sequencing project: providing services to taxonomists for standard genome sequencing and annotation.</title>
        <authorList>
            <consortium name="The Broad Institute Genomics Platform"/>
            <consortium name="The Broad Institute Genome Sequencing Center for Infectious Disease"/>
            <person name="Wu L."/>
            <person name="Ma J."/>
        </authorList>
    </citation>
    <scope>NUCLEOTIDE SEQUENCE [LARGE SCALE GENOMIC DNA]</scope>
    <source>
        <strain evidence="2">JCM 18053</strain>
    </source>
</reference>
<dbReference type="RefSeq" id="WP_345738080.1">
    <property type="nucleotide sequence ID" value="NZ_BAABIA010000009.1"/>
</dbReference>
<name>A0ABP9PGH4_9BACT</name>
<organism evidence="1 2">
    <name type="scientific">Prosthecobacter algae</name>
    <dbReference type="NCBI Taxonomy" id="1144682"/>
    <lineage>
        <taxon>Bacteria</taxon>
        <taxon>Pseudomonadati</taxon>
        <taxon>Verrucomicrobiota</taxon>
        <taxon>Verrucomicrobiia</taxon>
        <taxon>Verrucomicrobiales</taxon>
        <taxon>Verrucomicrobiaceae</taxon>
        <taxon>Prosthecobacter</taxon>
    </lineage>
</organism>
<proteinExistence type="predicted"/>
<accession>A0ABP9PGH4</accession>
<evidence type="ECO:0000313" key="2">
    <source>
        <dbReference type="Proteomes" id="UP001499852"/>
    </source>
</evidence>